<dbReference type="CDD" id="cd16021">
    <property type="entry name" value="ALP_like"/>
    <property type="match status" value="1"/>
</dbReference>
<dbReference type="SUPFAM" id="SSF53649">
    <property type="entry name" value="Alkaline phosphatase-like"/>
    <property type="match status" value="1"/>
</dbReference>
<dbReference type="Gene3D" id="3.40.720.10">
    <property type="entry name" value="Alkaline Phosphatase, subunit A"/>
    <property type="match status" value="1"/>
</dbReference>
<protein>
    <submittedName>
        <fullName evidence="1">Uncharacterized protein</fullName>
    </submittedName>
</protein>
<dbReference type="InterPro" id="IPR004245">
    <property type="entry name" value="DUF229"/>
</dbReference>
<keyword evidence="2" id="KW-1185">Reference proteome</keyword>
<dbReference type="EMBL" id="OA885673">
    <property type="protein sequence ID" value="CAD7282237.1"/>
    <property type="molecule type" value="Genomic_DNA"/>
</dbReference>
<gene>
    <name evidence="1" type="ORF">NMOB1V02_LOCUS9866</name>
</gene>
<accession>A0A7R9BYC2</accession>
<name>A0A7R9BYC2_9CRUS</name>
<dbReference type="InterPro" id="IPR017850">
    <property type="entry name" value="Alkaline_phosphatase_core_sf"/>
</dbReference>
<dbReference type="Proteomes" id="UP000678499">
    <property type="component" value="Unassembled WGS sequence"/>
</dbReference>
<dbReference type="PANTHER" id="PTHR10974:SF73">
    <property type="entry name" value="FI21235P1"/>
    <property type="match status" value="1"/>
</dbReference>
<dbReference type="AlphaFoldDB" id="A0A7R9BYC2"/>
<evidence type="ECO:0000313" key="1">
    <source>
        <dbReference type="EMBL" id="CAD7282237.1"/>
    </source>
</evidence>
<reference evidence="1" key="1">
    <citation type="submission" date="2020-11" db="EMBL/GenBank/DDBJ databases">
        <authorList>
            <person name="Tran Van P."/>
        </authorList>
    </citation>
    <scope>NUCLEOTIDE SEQUENCE</scope>
</reference>
<sequence length="833" mass="94534">MMEIDNNLLMARLQDRRRDEGDGVSCKHPVLDIFDEAIMKFFPPSPKLDCASEPPWVHLRGDKVVVDQNLVRERSIRCNFAEVLRATEDLNRRGPTYSTDKEHKFRLSDFVEASCTDRHGNKWESVIAGGWRNEKVASTTGWQLLSPDGLPVNVLIWGQDSISRNTFVRKLPKTYEFLMGALGGIVLKGYNIVGDGTPQAIIPLMTGKTEIELPDARKRMGDAASSVDVYPFIWKKFKSRGYVTGYLEDGPDIGTFQWRLKGFKEQPTDLYSRPLYLSRKRLGLSPRCHHRNSTNLMVQEYFKAAWDAYVDKPKFFFQFQREFSHDDHNAIGILDEEILDFFKWFHHNGHLNRTILIVMTDHGHRFAAIRKTHQGKLEERMPFFYFRFPEWMRSRYPEALKHFEENSDLLSTPFDVHETLVDILHFKSLDFDAKIEDDDGSMPRGISLFRRVPRGRTCTDAAIEAHWCACLQWEPLETESNQSRDVANAVLKVINEYNAQQLTQFRAMPGVEQDMCAIWQLAKVVWATRFASNSKILQFSQSKDADGFHAQLDASTKPAVEIYQISLTAEPGNGQFEATAHFNVEKKSYKIEISQPGAAKNFACSRLRSAPAKIALLRAPGSSSAPKILQFSKTKDADGFHAQLDASTKPAVEIYQISLTAEPGNGQFEATAHFNVEKKSYKIEISQVSRINKYKTQAGCVADKLHQLRKFCNCLKGDTHHDHHASSVPHAQSWWAWGTPMRKPMPRTSEQVLSTGGTIPLVLGLLPLGIGAYTIPRILGNPHEEAHAQDFRAGLINWWYDTPSFGLAATGENLEWVLNLDLDGHPHNPDSSV</sequence>
<organism evidence="1">
    <name type="scientific">Notodromas monacha</name>
    <dbReference type="NCBI Taxonomy" id="399045"/>
    <lineage>
        <taxon>Eukaryota</taxon>
        <taxon>Metazoa</taxon>
        <taxon>Ecdysozoa</taxon>
        <taxon>Arthropoda</taxon>
        <taxon>Crustacea</taxon>
        <taxon>Oligostraca</taxon>
        <taxon>Ostracoda</taxon>
        <taxon>Podocopa</taxon>
        <taxon>Podocopida</taxon>
        <taxon>Cypridocopina</taxon>
        <taxon>Cypridoidea</taxon>
        <taxon>Cyprididae</taxon>
        <taxon>Notodromas</taxon>
    </lineage>
</organism>
<dbReference type="OrthoDB" id="413313at2759"/>
<dbReference type="Pfam" id="PF02995">
    <property type="entry name" value="DUF229"/>
    <property type="match status" value="1"/>
</dbReference>
<dbReference type="FunFam" id="3.40.720.10:FF:000017">
    <property type="entry name" value="Predicted protein"/>
    <property type="match status" value="1"/>
</dbReference>
<evidence type="ECO:0000313" key="2">
    <source>
        <dbReference type="Proteomes" id="UP000678499"/>
    </source>
</evidence>
<dbReference type="EMBL" id="CAJPEX010003636">
    <property type="protein sequence ID" value="CAG0922389.1"/>
    <property type="molecule type" value="Genomic_DNA"/>
</dbReference>
<dbReference type="PANTHER" id="PTHR10974">
    <property type="entry name" value="FI08016P-RELATED"/>
    <property type="match status" value="1"/>
</dbReference>
<proteinExistence type="predicted"/>
<dbReference type="GO" id="GO:0005615">
    <property type="term" value="C:extracellular space"/>
    <property type="evidence" value="ECO:0007669"/>
    <property type="project" value="TreeGrafter"/>
</dbReference>